<feature type="compositionally biased region" description="Polar residues" evidence="1">
    <location>
        <begin position="66"/>
        <end position="75"/>
    </location>
</feature>
<evidence type="ECO:0000256" key="1">
    <source>
        <dbReference type="SAM" id="MobiDB-lite"/>
    </source>
</evidence>
<gene>
    <name evidence="2" type="ORF">DAEQUDRAFT_770047</name>
</gene>
<sequence>MSGFAEPTDDPDYLEKSDDPATTGDESEQTNEPEPIAEASALEPESESNSDSDSDDEMTTIAELQAQINRLSGSTKLDVPKPKGFQGKSNDVGPFIQQVEAYFNTTGNGQTDPQRRINYAVLLIDSDSDANYWKDLHYLEEDAAQAQGQHRFDTWEEFKDAFRKAFP</sequence>
<dbReference type="EMBL" id="KV429144">
    <property type="protein sequence ID" value="KZT64042.1"/>
    <property type="molecule type" value="Genomic_DNA"/>
</dbReference>
<evidence type="ECO:0000313" key="3">
    <source>
        <dbReference type="Proteomes" id="UP000076727"/>
    </source>
</evidence>
<feature type="compositionally biased region" description="Low complexity" evidence="1">
    <location>
        <begin position="32"/>
        <end position="43"/>
    </location>
</feature>
<feature type="region of interest" description="Disordered" evidence="1">
    <location>
        <begin position="1"/>
        <end position="92"/>
    </location>
</feature>
<feature type="non-terminal residue" evidence="2">
    <location>
        <position position="167"/>
    </location>
</feature>
<keyword evidence="3" id="KW-1185">Reference proteome</keyword>
<dbReference type="OrthoDB" id="1166507at2759"/>
<dbReference type="Proteomes" id="UP000076727">
    <property type="component" value="Unassembled WGS sequence"/>
</dbReference>
<evidence type="ECO:0000313" key="2">
    <source>
        <dbReference type="EMBL" id="KZT64042.1"/>
    </source>
</evidence>
<accession>A0A165L7G5</accession>
<protein>
    <submittedName>
        <fullName evidence="2">Uncharacterized protein</fullName>
    </submittedName>
</protein>
<dbReference type="AlphaFoldDB" id="A0A165L7G5"/>
<name>A0A165L7G5_9APHY</name>
<proteinExistence type="predicted"/>
<feature type="compositionally biased region" description="Acidic residues" evidence="1">
    <location>
        <begin position="44"/>
        <end position="58"/>
    </location>
</feature>
<organism evidence="2 3">
    <name type="scientific">Daedalea quercina L-15889</name>
    <dbReference type="NCBI Taxonomy" id="1314783"/>
    <lineage>
        <taxon>Eukaryota</taxon>
        <taxon>Fungi</taxon>
        <taxon>Dikarya</taxon>
        <taxon>Basidiomycota</taxon>
        <taxon>Agaricomycotina</taxon>
        <taxon>Agaricomycetes</taxon>
        <taxon>Polyporales</taxon>
        <taxon>Fomitopsis</taxon>
    </lineage>
</organism>
<reference evidence="2 3" key="1">
    <citation type="journal article" date="2016" name="Mol. Biol. Evol.">
        <title>Comparative Genomics of Early-Diverging Mushroom-Forming Fungi Provides Insights into the Origins of Lignocellulose Decay Capabilities.</title>
        <authorList>
            <person name="Nagy L.G."/>
            <person name="Riley R."/>
            <person name="Tritt A."/>
            <person name="Adam C."/>
            <person name="Daum C."/>
            <person name="Floudas D."/>
            <person name="Sun H."/>
            <person name="Yadav J.S."/>
            <person name="Pangilinan J."/>
            <person name="Larsson K.H."/>
            <person name="Matsuura K."/>
            <person name="Barry K."/>
            <person name="Labutti K."/>
            <person name="Kuo R."/>
            <person name="Ohm R.A."/>
            <person name="Bhattacharya S.S."/>
            <person name="Shirouzu T."/>
            <person name="Yoshinaga Y."/>
            <person name="Martin F.M."/>
            <person name="Grigoriev I.V."/>
            <person name="Hibbett D.S."/>
        </authorList>
    </citation>
    <scope>NUCLEOTIDE SEQUENCE [LARGE SCALE GENOMIC DNA]</scope>
    <source>
        <strain evidence="2 3">L-15889</strain>
    </source>
</reference>